<evidence type="ECO:0000256" key="1">
    <source>
        <dbReference type="SAM" id="MobiDB-lite"/>
    </source>
</evidence>
<dbReference type="AlphaFoldDB" id="A0AA88LMV2"/>
<accession>A0AA88LMV2</accession>
<feature type="region of interest" description="Disordered" evidence="1">
    <location>
        <begin position="65"/>
        <end position="95"/>
    </location>
</feature>
<gene>
    <name evidence="2" type="ORF">Q5P01_000986</name>
</gene>
<protein>
    <submittedName>
        <fullName evidence="2">Uncharacterized protein</fullName>
    </submittedName>
</protein>
<feature type="region of interest" description="Disordered" evidence="1">
    <location>
        <begin position="113"/>
        <end position="137"/>
    </location>
</feature>
<sequence>MTASNHIVLAIPILAHDASASRDRIHLGMILTKEHHCNFTLDCTRTLASLQHRAFSSSVMRASAIHSAPPNNSSAVSLRWPETPGDSAPPSGGLAAHQVGHQLISVERHGRAFSGRSDTEQEPHDHVERGIEPQRKKTTLPSIAPAITPPSSRRLWRTYFCVRPRE</sequence>
<organism evidence="2 3">
    <name type="scientific">Channa striata</name>
    <name type="common">Snakehead murrel</name>
    <name type="synonym">Ophicephalus striatus</name>
    <dbReference type="NCBI Taxonomy" id="64152"/>
    <lineage>
        <taxon>Eukaryota</taxon>
        <taxon>Metazoa</taxon>
        <taxon>Chordata</taxon>
        <taxon>Craniata</taxon>
        <taxon>Vertebrata</taxon>
        <taxon>Euteleostomi</taxon>
        <taxon>Actinopterygii</taxon>
        <taxon>Neopterygii</taxon>
        <taxon>Teleostei</taxon>
        <taxon>Neoteleostei</taxon>
        <taxon>Acanthomorphata</taxon>
        <taxon>Anabantaria</taxon>
        <taxon>Anabantiformes</taxon>
        <taxon>Channoidei</taxon>
        <taxon>Channidae</taxon>
        <taxon>Channa</taxon>
    </lineage>
</organism>
<comment type="caution">
    <text evidence="2">The sequence shown here is derived from an EMBL/GenBank/DDBJ whole genome shotgun (WGS) entry which is preliminary data.</text>
</comment>
<proteinExistence type="predicted"/>
<keyword evidence="3" id="KW-1185">Reference proteome</keyword>
<feature type="compositionally biased region" description="Basic and acidic residues" evidence="1">
    <location>
        <begin position="117"/>
        <end position="135"/>
    </location>
</feature>
<name>A0AA88LMV2_CHASR</name>
<evidence type="ECO:0000313" key="3">
    <source>
        <dbReference type="Proteomes" id="UP001187415"/>
    </source>
</evidence>
<reference evidence="2" key="1">
    <citation type="submission" date="2023-07" db="EMBL/GenBank/DDBJ databases">
        <title>Chromosome-level Genome Assembly of Striped Snakehead (Channa striata).</title>
        <authorList>
            <person name="Liu H."/>
        </authorList>
    </citation>
    <scope>NUCLEOTIDE SEQUENCE</scope>
    <source>
        <strain evidence="2">Gz</strain>
        <tissue evidence="2">Muscle</tissue>
    </source>
</reference>
<dbReference type="Proteomes" id="UP001187415">
    <property type="component" value="Unassembled WGS sequence"/>
</dbReference>
<evidence type="ECO:0000313" key="2">
    <source>
        <dbReference type="EMBL" id="KAK2812685.1"/>
    </source>
</evidence>
<dbReference type="EMBL" id="JAUPFM010000121">
    <property type="protein sequence ID" value="KAK2812685.1"/>
    <property type="molecule type" value="Genomic_DNA"/>
</dbReference>